<dbReference type="GO" id="GO:0004714">
    <property type="term" value="F:transmembrane receptor protein tyrosine kinase activity"/>
    <property type="evidence" value="ECO:0007669"/>
    <property type="project" value="InterPro"/>
</dbReference>
<sequence length="200" mass="22371">MLDTDATYTFRMSKAGWHWIRLHFFPVSSDDDNLQQSKFRVISDSLVLLHEFSSEPGWVMKKYLVNFTSQQLSIKFTLAKDSTAFINAIEVVYAPDMLISDIGNTLVPVAQTSSLTQNSFQTVYLLNVGGPKVESQSDPLKRSWAEDKQYLKPQNAGKNVSVEPKVIAYPNGNSPLVAPPSVYASAMEMEIFIFSSSPFC</sequence>
<reference evidence="8" key="1">
    <citation type="submission" date="2023-02" db="EMBL/GenBank/DDBJ databases">
        <title>Genome of toxic invasive species Heracleum sosnowskyi carries increased number of genes despite the absence of recent whole-genome duplications.</title>
        <authorList>
            <person name="Schelkunov M."/>
            <person name="Shtratnikova V."/>
            <person name="Makarenko M."/>
            <person name="Klepikova A."/>
            <person name="Omelchenko D."/>
            <person name="Novikova G."/>
            <person name="Obukhova E."/>
            <person name="Bogdanov V."/>
            <person name="Penin A."/>
            <person name="Logacheva M."/>
        </authorList>
    </citation>
    <scope>NUCLEOTIDE SEQUENCE</scope>
    <source>
        <strain evidence="8">Hsosn_3</strain>
        <tissue evidence="8">Leaf</tissue>
    </source>
</reference>
<evidence type="ECO:0000256" key="4">
    <source>
        <dbReference type="ARBA" id="ARBA00022741"/>
    </source>
</evidence>
<keyword evidence="2" id="KW-0723">Serine/threonine-protein kinase</keyword>
<dbReference type="PANTHER" id="PTHR34590:SF10">
    <property type="entry name" value="RECEPTOR-LIKE PROTEIN KINASE HERK 1"/>
    <property type="match status" value="1"/>
</dbReference>
<reference evidence="8" key="2">
    <citation type="submission" date="2023-05" db="EMBL/GenBank/DDBJ databases">
        <authorList>
            <person name="Schelkunov M.I."/>
        </authorList>
    </citation>
    <scope>NUCLEOTIDE SEQUENCE</scope>
    <source>
        <strain evidence="8">Hsosn_3</strain>
        <tissue evidence="8">Leaf</tissue>
    </source>
</reference>
<evidence type="ECO:0000259" key="7">
    <source>
        <dbReference type="Pfam" id="PF12819"/>
    </source>
</evidence>
<dbReference type="GO" id="GO:0004674">
    <property type="term" value="F:protein serine/threonine kinase activity"/>
    <property type="evidence" value="ECO:0007669"/>
    <property type="project" value="UniProtKB-KW"/>
</dbReference>
<dbReference type="GO" id="GO:0016020">
    <property type="term" value="C:membrane"/>
    <property type="evidence" value="ECO:0007669"/>
    <property type="project" value="UniProtKB-SubCell"/>
</dbReference>
<organism evidence="8 9">
    <name type="scientific">Heracleum sosnowskyi</name>
    <dbReference type="NCBI Taxonomy" id="360622"/>
    <lineage>
        <taxon>Eukaryota</taxon>
        <taxon>Viridiplantae</taxon>
        <taxon>Streptophyta</taxon>
        <taxon>Embryophyta</taxon>
        <taxon>Tracheophyta</taxon>
        <taxon>Spermatophyta</taxon>
        <taxon>Magnoliopsida</taxon>
        <taxon>eudicotyledons</taxon>
        <taxon>Gunneridae</taxon>
        <taxon>Pentapetalae</taxon>
        <taxon>asterids</taxon>
        <taxon>campanulids</taxon>
        <taxon>Apiales</taxon>
        <taxon>Apiaceae</taxon>
        <taxon>Apioideae</taxon>
        <taxon>apioid superclade</taxon>
        <taxon>Tordylieae</taxon>
        <taxon>Tordyliinae</taxon>
        <taxon>Heracleum</taxon>
    </lineage>
</organism>
<dbReference type="PANTHER" id="PTHR34590">
    <property type="entry name" value="OS03G0124300 PROTEIN-RELATED"/>
    <property type="match status" value="1"/>
</dbReference>
<proteinExistence type="predicted"/>
<evidence type="ECO:0000256" key="3">
    <source>
        <dbReference type="ARBA" id="ARBA00022679"/>
    </source>
</evidence>
<dbReference type="Proteomes" id="UP001237642">
    <property type="component" value="Unassembled WGS sequence"/>
</dbReference>
<evidence type="ECO:0000256" key="1">
    <source>
        <dbReference type="ARBA" id="ARBA00004479"/>
    </source>
</evidence>
<comment type="subcellular location">
    <subcellularLocation>
        <location evidence="1">Membrane</location>
        <topology evidence="1">Single-pass type I membrane protein</topology>
    </subcellularLocation>
</comment>
<evidence type="ECO:0000256" key="5">
    <source>
        <dbReference type="ARBA" id="ARBA00022840"/>
    </source>
</evidence>
<dbReference type="AlphaFoldDB" id="A0AAD8HAR4"/>
<dbReference type="InterPro" id="IPR045272">
    <property type="entry name" value="ANXUR1/2-like"/>
</dbReference>
<dbReference type="GO" id="GO:0005524">
    <property type="term" value="F:ATP binding"/>
    <property type="evidence" value="ECO:0007669"/>
    <property type="project" value="UniProtKB-KW"/>
</dbReference>
<keyword evidence="9" id="KW-1185">Reference proteome</keyword>
<protein>
    <recommendedName>
        <fullName evidence="7">Malectin-like domain-containing protein</fullName>
    </recommendedName>
</protein>
<keyword evidence="2" id="KW-0418">Kinase</keyword>
<evidence type="ECO:0000313" key="9">
    <source>
        <dbReference type="Proteomes" id="UP001237642"/>
    </source>
</evidence>
<keyword evidence="4" id="KW-0547">Nucleotide-binding</keyword>
<feature type="domain" description="Malectin-like" evidence="7">
    <location>
        <begin position="6"/>
        <end position="189"/>
    </location>
</feature>
<comment type="caution">
    <text evidence="8">The sequence shown here is derived from an EMBL/GenBank/DDBJ whole genome shotgun (WGS) entry which is preliminary data.</text>
</comment>
<dbReference type="Pfam" id="PF12819">
    <property type="entry name" value="Malectin_like"/>
    <property type="match status" value="1"/>
</dbReference>
<keyword evidence="3" id="KW-0808">Transferase</keyword>
<keyword evidence="6" id="KW-0325">Glycoprotein</keyword>
<evidence type="ECO:0000256" key="2">
    <source>
        <dbReference type="ARBA" id="ARBA00022527"/>
    </source>
</evidence>
<evidence type="ECO:0000256" key="6">
    <source>
        <dbReference type="ARBA" id="ARBA00023180"/>
    </source>
</evidence>
<dbReference type="Gene3D" id="2.60.120.430">
    <property type="entry name" value="Galactose-binding lectin"/>
    <property type="match status" value="1"/>
</dbReference>
<dbReference type="InterPro" id="IPR024788">
    <property type="entry name" value="Malectin-like_Carb-bd_dom"/>
</dbReference>
<gene>
    <name evidence="8" type="ORF">POM88_039062</name>
</gene>
<accession>A0AAD8HAR4</accession>
<name>A0AAD8HAR4_9APIA</name>
<keyword evidence="5" id="KW-0067">ATP-binding</keyword>
<evidence type="ECO:0000313" key="8">
    <source>
        <dbReference type="EMBL" id="KAK1363501.1"/>
    </source>
</evidence>
<dbReference type="EMBL" id="JAUIZM010000009">
    <property type="protein sequence ID" value="KAK1363501.1"/>
    <property type="molecule type" value="Genomic_DNA"/>
</dbReference>